<accession>A0A9D2B6T1</accession>
<dbReference type="Gene3D" id="3.40.50.10440">
    <property type="entry name" value="Dihydroxyacetone kinase, domain 1"/>
    <property type="match status" value="1"/>
</dbReference>
<sequence length="288" mass="31867">MMPYKIVTDSNADLVPGYAADHDILEMELTYTLAGKTYRCNDPALSRPDFYSRMRAGEMPLTAQINLEEAKELLTPYLAQGRDLLCIMFSSALSGTYNSTRLAAEELRARFPERKILVLDSLAASAGQGMLVARAVENQERGLSLEENAAAIREDIPHLAHLFTVDDLNHLRRGGRVSATAAIMGTMLGIKPLLHVDDQGRLIPTGKVRGRRQSLLRLVDGMAEQMDPQHCDRFALSHGDCLEDAQFVADQVKKRFGIRNYTISYVGPTIGAHSGPGTVALFFYAKRR</sequence>
<dbReference type="InterPro" id="IPR003797">
    <property type="entry name" value="DegV"/>
</dbReference>
<dbReference type="NCBIfam" id="TIGR00762">
    <property type="entry name" value="DegV"/>
    <property type="match status" value="1"/>
</dbReference>
<dbReference type="SUPFAM" id="SSF82549">
    <property type="entry name" value="DAK1/DegV-like"/>
    <property type="match status" value="1"/>
</dbReference>
<evidence type="ECO:0000313" key="4">
    <source>
        <dbReference type="Proteomes" id="UP000886800"/>
    </source>
</evidence>
<protein>
    <submittedName>
        <fullName evidence="3">DegV family protein</fullName>
    </submittedName>
</protein>
<dbReference type="PROSITE" id="PS51482">
    <property type="entry name" value="DEGV"/>
    <property type="match status" value="1"/>
</dbReference>
<dbReference type="InterPro" id="IPR043168">
    <property type="entry name" value="DegV_C"/>
</dbReference>
<keyword evidence="2" id="KW-0446">Lipid-binding</keyword>
<dbReference type="EMBL" id="DXES01000056">
    <property type="protein sequence ID" value="HIX65141.1"/>
    <property type="molecule type" value="Genomic_DNA"/>
</dbReference>
<dbReference type="Gene3D" id="3.30.1180.10">
    <property type="match status" value="1"/>
</dbReference>
<proteinExistence type="predicted"/>
<dbReference type="Pfam" id="PF02645">
    <property type="entry name" value="DegV"/>
    <property type="match status" value="1"/>
</dbReference>
<dbReference type="Proteomes" id="UP000886800">
    <property type="component" value="Unassembled WGS sequence"/>
</dbReference>
<comment type="function">
    <text evidence="1">May bind long-chain fatty acids, such as palmitate, and may play a role in lipid transport or fatty acid metabolism.</text>
</comment>
<dbReference type="PANTHER" id="PTHR33434">
    <property type="entry name" value="DEGV DOMAIN-CONTAINING PROTEIN DR_1986-RELATED"/>
    <property type="match status" value="1"/>
</dbReference>
<evidence type="ECO:0000313" key="3">
    <source>
        <dbReference type="EMBL" id="HIX65141.1"/>
    </source>
</evidence>
<dbReference type="Gene3D" id="2.20.28.50">
    <property type="entry name" value="degv family protein"/>
    <property type="match status" value="1"/>
</dbReference>
<organism evidence="3 4">
    <name type="scientific">Candidatus Anaerotruncus excrementipullorum</name>
    <dbReference type="NCBI Taxonomy" id="2838465"/>
    <lineage>
        <taxon>Bacteria</taxon>
        <taxon>Bacillati</taxon>
        <taxon>Bacillota</taxon>
        <taxon>Clostridia</taxon>
        <taxon>Eubacteriales</taxon>
        <taxon>Oscillospiraceae</taxon>
        <taxon>Anaerotruncus</taxon>
    </lineage>
</organism>
<comment type="caution">
    <text evidence="3">The sequence shown here is derived from an EMBL/GenBank/DDBJ whole genome shotgun (WGS) entry which is preliminary data.</text>
</comment>
<gene>
    <name evidence="3" type="ORF">H9736_02715</name>
</gene>
<name>A0A9D2B6T1_9FIRM</name>
<reference evidence="3" key="1">
    <citation type="journal article" date="2021" name="PeerJ">
        <title>Extensive microbial diversity within the chicken gut microbiome revealed by metagenomics and culture.</title>
        <authorList>
            <person name="Gilroy R."/>
            <person name="Ravi A."/>
            <person name="Getino M."/>
            <person name="Pursley I."/>
            <person name="Horton D.L."/>
            <person name="Alikhan N.F."/>
            <person name="Baker D."/>
            <person name="Gharbi K."/>
            <person name="Hall N."/>
            <person name="Watson M."/>
            <person name="Adriaenssens E.M."/>
            <person name="Foster-Nyarko E."/>
            <person name="Jarju S."/>
            <person name="Secka A."/>
            <person name="Antonio M."/>
            <person name="Oren A."/>
            <person name="Chaudhuri R.R."/>
            <person name="La Ragione R."/>
            <person name="Hildebrand F."/>
            <person name="Pallen M.J."/>
        </authorList>
    </citation>
    <scope>NUCLEOTIDE SEQUENCE</scope>
    <source>
        <strain evidence="3">CHK188-5543</strain>
    </source>
</reference>
<dbReference type="InterPro" id="IPR050270">
    <property type="entry name" value="DegV_domain_contain"/>
</dbReference>
<dbReference type="AlphaFoldDB" id="A0A9D2B6T1"/>
<evidence type="ECO:0000256" key="1">
    <source>
        <dbReference type="ARBA" id="ARBA00003238"/>
    </source>
</evidence>
<reference evidence="3" key="2">
    <citation type="submission" date="2021-04" db="EMBL/GenBank/DDBJ databases">
        <authorList>
            <person name="Gilroy R."/>
        </authorList>
    </citation>
    <scope>NUCLEOTIDE SEQUENCE</scope>
    <source>
        <strain evidence="3">CHK188-5543</strain>
    </source>
</reference>
<evidence type="ECO:0000256" key="2">
    <source>
        <dbReference type="ARBA" id="ARBA00023121"/>
    </source>
</evidence>
<dbReference type="PANTHER" id="PTHR33434:SF3">
    <property type="entry name" value="DEGV DOMAIN-CONTAINING PROTEIN YITS"/>
    <property type="match status" value="1"/>
</dbReference>
<dbReference type="GO" id="GO:0008289">
    <property type="term" value="F:lipid binding"/>
    <property type="evidence" value="ECO:0007669"/>
    <property type="project" value="UniProtKB-KW"/>
</dbReference>